<comment type="caution">
    <text evidence="8">The sequence shown here is derived from an EMBL/GenBank/DDBJ whole genome shotgun (WGS) entry which is preliminary data.</text>
</comment>
<dbReference type="InterPro" id="IPR027304">
    <property type="entry name" value="Trigger_fact/SurA_dom_sf"/>
</dbReference>
<gene>
    <name evidence="8" type="ORF">ENV70_02290</name>
</gene>
<dbReference type="SUPFAM" id="SSF54534">
    <property type="entry name" value="FKBP-like"/>
    <property type="match status" value="2"/>
</dbReference>
<keyword evidence="3" id="KW-0732">Signal</keyword>
<dbReference type="PROSITE" id="PS01096">
    <property type="entry name" value="PPIC_PPIASE_1"/>
    <property type="match status" value="1"/>
</dbReference>
<sequence length="410" mass="47253">MSLFLIFVLSTLADRIVAVVDDGIILESEVSEYASFISADPVMQKNFSNYEEIRTNVINGLVSRRLLLMQAEKESISVSREEVLKRVQEKLELVKQRFPSEADFYNALESQGLTIDELKRNYEDSIRTEILMQQIVQKKLAAKIMVSPIAVKKFYEENKDSIAILPGRIKLAHILLPLRPSEDSLKKGFERAVEVYQLLMGGADFATVAREFSDDENSKKNGGMLGRIKKGEMIEEFERVVFTLKPGVVSQPFPTRFGYHIVEVLNKGSDWVLARQILIKVLPTRSDTLRCEKLAEKIKNLVKQGADFDSLGKIYSVVPETDLGEFFIKQFTPPYDEIIKNLETGDVSEPILTPDGYHLLYAREKIPEKIMTFDEMRDQIYQYLYWQELQSLYSNYIEEIESRTYVEIFY</sequence>
<evidence type="ECO:0000256" key="3">
    <source>
        <dbReference type="ARBA" id="ARBA00022729"/>
    </source>
</evidence>
<accession>A0A7C6AFA7</accession>
<feature type="domain" description="PpiC" evidence="7">
    <location>
        <begin position="269"/>
        <end position="364"/>
    </location>
</feature>
<dbReference type="InterPro" id="IPR050245">
    <property type="entry name" value="PrsA_foldase"/>
</dbReference>
<dbReference type="Pfam" id="PF00639">
    <property type="entry name" value="Rotamase"/>
    <property type="match status" value="2"/>
</dbReference>
<dbReference type="SUPFAM" id="SSF109998">
    <property type="entry name" value="Triger factor/SurA peptide-binding domain-like"/>
    <property type="match status" value="1"/>
</dbReference>
<reference evidence="8" key="1">
    <citation type="journal article" date="2020" name="mSystems">
        <title>Genome- and Community-Level Interaction Insights into Carbon Utilization and Element Cycling Functions of Hydrothermarchaeota in Hydrothermal Sediment.</title>
        <authorList>
            <person name="Zhou Z."/>
            <person name="Liu Y."/>
            <person name="Xu W."/>
            <person name="Pan J."/>
            <person name="Luo Z.H."/>
            <person name="Li M."/>
        </authorList>
    </citation>
    <scope>NUCLEOTIDE SEQUENCE [LARGE SCALE GENOMIC DNA]</scope>
    <source>
        <strain evidence="8">SpSt-783</strain>
    </source>
</reference>
<keyword evidence="4 6" id="KW-0697">Rotamase</keyword>
<keyword evidence="5 6" id="KW-0413">Isomerase</keyword>
<dbReference type="InterPro" id="IPR000297">
    <property type="entry name" value="PPIase_PpiC"/>
</dbReference>
<evidence type="ECO:0000256" key="1">
    <source>
        <dbReference type="ARBA" id="ARBA00000971"/>
    </source>
</evidence>
<dbReference type="EC" id="5.2.1.8" evidence="2"/>
<dbReference type="EMBL" id="DTHJ01000052">
    <property type="protein sequence ID" value="HHS62433.1"/>
    <property type="molecule type" value="Genomic_DNA"/>
</dbReference>
<evidence type="ECO:0000256" key="6">
    <source>
        <dbReference type="PROSITE-ProRule" id="PRU00278"/>
    </source>
</evidence>
<comment type="catalytic activity">
    <reaction evidence="1">
        <text>[protein]-peptidylproline (omega=180) = [protein]-peptidylproline (omega=0)</text>
        <dbReference type="Rhea" id="RHEA:16237"/>
        <dbReference type="Rhea" id="RHEA-COMP:10747"/>
        <dbReference type="Rhea" id="RHEA-COMP:10748"/>
        <dbReference type="ChEBI" id="CHEBI:83833"/>
        <dbReference type="ChEBI" id="CHEBI:83834"/>
        <dbReference type="EC" id="5.2.1.8"/>
    </reaction>
</comment>
<dbReference type="Pfam" id="PF13624">
    <property type="entry name" value="SurA_N_3"/>
    <property type="match status" value="1"/>
</dbReference>
<dbReference type="Gene3D" id="1.10.4030.10">
    <property type="entry name" value="Porin chaperone SurA, peptide-binding domain"/>
    <property type="match status" value="1"/>
</dbReference>
<evidence type="ECO:0000256" key="4">
    <source>
        <dbReference type="ARBA" id="ARBA00023110"/>
    </source>
</evidence>
<dbReference type="InterPro" id="IPR023058">
    <property type="entry name" value="PPIase_PpiC_CS"/>
</dbReference>
<dbReference type="PROSITE" id="PS50198">
    <property type="entry name" value="PPIC_PPIASE_2"/>
    <property type="match status" value="2"/>
</dbReference>
<dbReference type="InterPro" id="IPR046357">
    <property type="entry name" value="PPIase_dom_sf"/>
</dbReference>
<feature type="domain" description="PpiC" evidence="7">
    <location>
        <begin position="166"/>
        <end position="266"/>
    </location>
</feature>
<dbReference type="Gene3D" id="3.10.50.40">
    <property type="match status" value="2"/>
</dbReference>
<evidence type="ECO:0000256" key="5">
    <source>
        <dbReference type="ARBA" id="ARBA00023235"/>
    </source>
</evidence>
<dbReference type="PANTHER" id="PTHR47245">
    <property type="entry name" value="PEPTIDYLPROLYL ISOMERASE"/>
    <property type="match status" value="1"/>
</dbReference>
<protein>
    <recommendedName>
        <fullName evidence="2">peptidylprolyl isomerase</fullName>
        <ecNumber evidence="2">5.2.1.8</ecNumber>
    </recommendedName>
</protein>
<dbReference type="PANTHER" id="PTHR47245:SF1">
    <property type="entry name" value="FOLDASE PROTEIN PRSA"/>
    <property type="match status" value="1"/>
</dbReference>
<evidence type="ECO:0000256" key="2">
    <source>
        <dbReference type="ARBA" id="ARBA00013194"/>
    </source>
</evidence>
<dbReference type="AlphaFoldDB" id="A0A7C6AFA7"/>
<proteinExistence type="predicted"/>
<dbReference type="GO" id="GO:0003755">
    <property type="term" value="F:peptidyl-prolyl cis-trans isomerase activity"/>
    <property type="evidence" value="ECO:0007669"/>
    <property type="project" value="UniProtKB-KW"/>
</dbReference>
<evidence type="ECO:0000313" key="8">
    <source>
        <dbReference type="EMBL" id="HHS62433.1"/>
    </source>
</evidence>
<name>A0A7C6AFA7_UNCW3</name>
<evidence type="ECO:0000259" key="7">
    <source>
        <dbReference type="PROSITE" id="PS50198"/>
    </source>
</evidence>
<organism evidence="8">
    <name type="scientific">candidate division WOR-3 bacterium</name>
    <dbReference type="NCBI Taxonomy" id="2052148"/>
    <lineage>
        <taxon>Bacteria</taxon>
        <taxon>Bacteria division WOR-3</taxon>
    </lineage>
</organism>